<evidence type="ECO:0000313" key="2">
    <source>
        <dbReference type="Proteomes" id="UP000077177"/>
    </source>
</evidence>
<dbReference type="EMBL" id="CP011390">
    <property type="protein sequence ID" value="ANE49715.1"/>
    <property type="molecule type" value="Genomic_DNA"/>
</dbReference>
<reference evidence="1 2" key="2">
    <citation type="journal article" date="2016" name="Int. J. Syst. Evol. Microbiol.">
        <title>Flavisolibacter tropicus sp. nov., isolated from tropical soil.</title>
        <authorList>
            <person name="Lee J.J."/>
            <person name="Kang M.S."/>
            <person name="Kim G.S."/>
            <person name="Lee C.S."/>
            <person name="Lim S."/>
            <person name="Lee J."/>
            <person name="Roh S.H."/>
            <person name="Kang H."/>
            <person name="Ha J.M."/>
            <person name="Bae S."/>
            <person name="Jung H.Y."/>
            <person name="Kim M.K."/>
        </authorList>
    </citation>
    <scope>NUCLEOTIDE SEQUENCE [LARGE SCALE GENOMIC DNA]</scope>
    <source>
        <strain evidence="1 2">LCS9</strain>
    </source>
</reference>
<keyword evidence="2" id="KW-1185">Reference proteome</keyword>
<dbReference type="RefSeq" id="WP_066401849.1">
    <property type="nucleotide sequence ID" value="NZ_CP011390.1"/>
</dbReference>
<reference evidence="2" key="1">
    <citation type="submission" date="2015-01" db="EMBL/GenBank/DDBJ databases">
        <title>Flavisolibacter sp./LCS9/ whole genome sequencing.</title>
        <authorList>
            <person name="Kim M.K."/>
            <person name="Srinivasan S."/>
            <person name="Lee J.-J."/>
        </authorList>
    </citation>
    <scope>NUCLEOTIDE SEQUENCE [LARGE SCALE GENOMIC DNA]</scope>
    <source>
        <strain evidence="2">LCS9</strain>
    </source>
</reference>
<name>A0A172TRL0_9BACT</name>
<protein>
    <submittedName>
        <fullName evidence="1">Uncharacterized protein</fullName>
    </submittedName>
</protein>
<gene>
    <name evidence="1" type="ORF">SY85_03590</name>
</gene>
<evidence type="ECO:0000313" key="1">
    <source>
        <dbReference type="EMBL" id="ANE49715.1"/>
    </source>
</evidence>
<dbReference type="KEGG" id="fla:SY85_03590"/>
<dbReference type="AlphaFoldDB" id="A0A172TRL0"/>
<accession>A0A172TRL0</accession>
<proteinExistence type="predicted"/>
<organism evidence="1 2">
    <name type="scientific">Flavisolibacter tropicus</name>
    <dbReference type="NCBI Taxonomy" id="1492898"/>
    <lineage>
        <taxon>Bacteria</taxon>
        <taxon>Pseudomonadati</taxon>
        <taxon>Bacteroidota</taxon>
        <taxon>Chitinophagia</taxon>
        <taxon>Chitinophagales</taxon>
        <taxon>Chitinophagaceae</taxon>
        <taxon>Flavisolibacter</taxon>
    </lineage>
</organism>
<sequence>MSNKTLSPSSANTLYVSPSVTLKNEEIQIRKEEKAPAKAPQVPSYQYTSRSYYNDSMGGGYKGL</sequence>
<dbReference type="Proteomes" id="UP000077177">
    <property type="component" value="Chromosome"/>
</dbReference>